<dbReference type="InterPro" id="IPR007498">
    <property type="entry name" value="PqiA-like"/>
</dbReference>
<gene>
    <name evidence="4" type="ORF">EIN_114170</name>
</gene>
<evidence type="ECO:0000256" key="3">
    <source>
        <dbReference type="SAM" id="SignalP"/>
    </source>
</evidence>
<sequence length="1091" mass="123025">MFEFVALLLLLTFSYSQSQSSSSTEEELCDLYCFLSSMTFTLDLNGSVVFQGLNFPYLVFDNLKLKDIKGEVNDINAPQGINTSLILSNLHGRGPILKEENDKEIGYLEIQFVDVAVTFDLMFHTYTFKQFHLIDSTTADLHIDLNTKEAVAEAKCTDCSVSDRTKIALINTALGTFLPLFQKVLDANLYKLDALIENKLDTLFDNLNTNYTEKFINGTQPIDIKINPIGKVNLTQSSIVDVIGYISNELLMSDTELNINKLIERFTHQTGEFVVGSKEDTFPYLTRNLIENLQFTNISNGTVEIGINYLSLNGLNTVTFLDLFEPLRMIFFNKESLCTRQQNCDYQVRLASKLDQLGILLKMKLNVSIESDVVTSNGKTLNEDLKFDVQVKNNLLDGRLQLSVENGKLETYSNSMIENMTCWGALMQNGSGIPILGINTILENITIHSSSGDLESGIQDIINSLIHVFIFNYNDSFPMLVDGIINEFAVPAINTGIDEAKEKTCEVIVDEPFKGYDPHASVASLVSAIVFGSVFSLVAIVFFVYTWRREKKIQAKEMHLRTPEIAQPNSQQNSEHASCKNSNDNSNDTEDLLEKASSEKVGVIRRVTHRVTWICKQFLRTDDGGASLFLDSRITIFLRVIVPLLIFINMSIFIISNTGTGATVFGYLVLGNTNEMSFEMSEFGLVDTVTDMWTAKVYALSSLILIFSGIWPYTKLVMMLVCWLMPSTLLTPKYRGKILSVLDALGKWSFLDSYVMTLMTMAFFFDLKLPLHHPENVHSNVAIDLYVNPELGFTTLMLGTLMSLFLSHFMVFLHNYILSNPSDNIGADAKIYKSLFSTRRNFLIKYGLIVLILIAMFLVILGMFLESFSFNFLGLAGWAFDILNFEHTRNFSVMDLGVNFPAATREPKSFVVLFIQVTYFITIVTLPMVHMICMLVLWLVPMTRRIQNMMFTVCEILYAWSCIDVFIISVIAAVLELSQFAAFMVEPFCDVPLGGSGMSVDSIIAKYFSTEEFIKDGHETCFEVKTELTSGCWCLFAGVIFYTISSVLLVKFARKTLADRLPTQEEISEFEETQMKKNQDKWPLLYGVSSN</sequence>
<dbReference type="OrthoDB" id="445675at2759"/>
<keyword evidence="2" id="KW-0472">Membrane</keyword>
<dbReference type="Proteomes" id="UP000014680">
    <property type="component" value="Unassembled WGS sequence"/>
</dbReference>
<organism evidence="4 5">
    <name type="scientific">Entamoeba invadens IP1</name>
    <dbReference type="NCBI Taxonomy" id="370355"/>
    <lineage>
        <taxon>Eukaryota</taxon>
        <taxon>Amoebozoa</taxon>
        <taxon>Evosea</taxon>
        <taxon>Archamoebae</taxon>
        <taxon>Mastigamoebida</taxon>
        <taxon>Entamoebidae</taxon>
        <taxon>Entamoeba</taxon>
    </lineage>
</organism>
<evidence type="ECO:0000313" key="5">
    <source>
        <dbReference type="Proteomes" id="UP000014680"/>
    </source>
</evidence>
<feature type="transmembrane region" description="Helical" evidence="2">
    <location>
        <begin position="745"/>
        <end position="765"/>
    </location>
</feature>
<feature type="chain" id="PRO_5001979990" evidence="3">
    <location>
        <begin position="19"/>
        <end position="1091"/>
    </location>
</feature>
<dbReference type="EMBL" id="KB207005">
    <property type="protein sequence ID" value="ELP86273.1"/>
    <property type="molecule type" value="Genomic_DNA"/>
</dbReference>
<feature type="transmembrane region" description="Helical" evidence="2">
    <location>
        <begin position="843"/>
        <end position="865"/>
    </location>
</feature>
<reference evidence="4 5" key="1">
    <citation type="submission" date="2012-10" db="EMBL/GenBank/DDBJ databases">
        <authorList>
            <person name="Zafar N."/>
            <person name="Inman J."/>
            <person name="Hall N."/>
            <person name="Lorenzi H."/>
            <person name="Caler E."/>
        </authorList>
    </citation>
    <scope>NUCLEOTIDE SEQUENCE [LARGE SCALE GENOMIC DNA]</scope>
    <source>
        <strain evidence="4 5">IP1</strain>
    </source>
</reference>
<dbReference type="VEuPathDB" id="AmoebaDB:EIN_114170"/>
<keyword evidence="5" id="KW-1185">Reference proteome</keyword>
<accession>A0A0A1TXZ6</accession>
<dbReference type="OMA" id="DGHETCF"/>
<feature type="transmembrane region" description="Helical" evidence="2">
    <location>
        <begin position="791"/>
        <end position="813"/>
    </location>
</feature>
<dbReference type="Pfam" id="PF04403">
    <property type="entry name" value="PqiA"/>
    <property type="match status" value="2"/>
</dbReference>
<dbReference type="PANTHER" id="PTHR34730">
    <property type="entry name" value="UNNAMED PRODUCT"/>
    <property type="match status" value="1"/>
</dbReference>
<feature type="transmembrane region" description="Helical" evidence="2">
    <location>
        <begin position="522"/>
        <end position="547"/>
    </location>
</feature>
<feature type="transmembrane region" description="Helical" evidence="2">
    <location>
        <begin position="697"/>
        <end position="724"/>
    </location>
</feature>
<feature type="transmembrane region" description="Helical" evidence="2">
    <location>
        <begin position="636"/>
        <end position="655"/>
    </location>
</feature>
<feature type="compositionally biased region" description="Polar residues" evidence="1">
    <location>
        <begin position="567"/>
        <end position="586"/>
    </location>
</feature>
<feature type="signal peptide" evidence="3">
    <location>
        <begin position="1"/>
        <end position="18"/>
    </location>
</feature>
<proteinExistence type="predicted"/>
<feature type="transmembrane region" description="Helical" evidence="2">
    <location>
        <begin position="952"/>
        <end position="975"/>
    </location>
</feature>
<evidence type="ECO:0000313" key="4">
    <source>
        <dbReference type="EMBL" id="ELP86273.1"/>
    </source>
</evidence>
<protein>
    <submittedName>
        <fullName evidence="4">Uncharacterized protein</fullName>
    </submittedName>
</protein>
<feature type="region of interest" description="Disordered" evidence="1">
    <location>
        <begin position="562"/>
        <end position="591"/>
    </location>
</feature>
<dbReference type="PANTHER" id="PTHR34730:SF1">
    <property type="entry name" value="PARAQUAT-INDUCIBLE PROTEIN A"/>
    <property type="match status" value="1"/>
</dbReference>
<dbReference type="GeneID" id="14885198"/>
<feature type="transmembrane region" description="Helical" evidence="2">
    <location>
        <begin position="1028"/>
        <end position="1050"/>
    </location>
</feature>
<dbReference type="RefSeq" id="XP_004185619.1">
    <property type="nucleotide sequence ID" value="XM_004185571.1"/>
</dbReference>
<dbReference type="KEGG" id="eiv:EIN_114170"/>
<keyword evidence="2" id="KW-1133">Transmembrane helix</keyword>
<dbReference type="AlphaFoldDB" id="A0A0A1TXZ6"/>
<evidence type="ECO:0000256" key="1">
    <source>
        <dbReference type="SAM" id="MobiDB-lite"/>
    </source>
</evidence>
<name>A0A0A1TXZ6_ENTIV</name>
<keyword evidence="3" id="KW-0732">Signal</keyword>
<keyword evidence="2" id="KW-0812">Transmembrane</keyword>
<feature type="transmembrane region" description="Helical" evidence="2">
    <location>
        <begin position="910"/>
        <end position="940"/>
    </location>
</feature>
<evidence type="ECO:0000256" key="2">
    <source>
        <dbReference type="SAM" id="Phobius"/>
    </source>
</evidence>